<gene>
    <name evidence="7" type="ORF">P5G49_16620</name>
</gene>
<dbReference type="EMBL" id="JAROCC010000019">
    <property type="protein sequence ID" value="MDN4609087.1"/>
    <property type="molecule type" value="Genomic_DNA"/>
</dbReference>
<feature type="domain" description="RNA polymerase sigma-70 region 2" evidence="5">
    <location>
        <begin position="23"/>
        <end position="87"/>
    </location>
</feature>
<dbReference type="Proteomes" id="UP001175097">
    <property type="component" value="Unassembled WGS sequence"/>
</dbReference>
<evidence type="ECO:0000256" key="2">
    <source>
        <dbReference type="ARBA" id="ARBA00023015"/>
    </source>
</evidence>
<evidence type="ECO:0000259" key="6">
    <source>
        <dbReference type="Pfam" id="PF08281"/>
    </source>
</evidence>
<evidence type="ECO:0000259" key="5">
    <source>
        <dbReference type="Pfam" id="PF04542"/>
    </source>
</evidence>
<dbReference type="SUPFAM" id="SSF88946">
    <property type="entry name" value="Sigma2 domain of RNA polymerase sigma factors"/>
    <property type="match status" value="1"/>
</dbReference>
<dbReference type="CDD" id="cd06171">
    <property type="entry name" value="Sigma70_r4"/>
    <property type="match status" value="1"/>
</dbReference>
<dbReference type="InterPro" id="IPR014284">
    <property type="entry name" value="RNA_pol_sigma-70_dom"/>
</dbReference>
<dbReference type="SUPFAM" id="SSF88659">
    <property type="entry name" value="Sigma3 and sigma4 domains of RNA polymerase sigma factors"/>
    <property type="match status" value="1"/>
</dbReference>
<comment type="caution">
    <text evidence="7">The sequence shown here is derived from an EMBL/GenBank/DDBJ whole genome shotgun (WGS) entry which is preliminary data.</text>
</comment>
<organism evidence="7 8">
    <name type="scientific">Sporosarcina highlanderae</name>
    <dbReference type="NCBI Taxonomy" id="3035916"/>
    <lineage>
        <taxon>Bacteria</taxon>
        <taxon>Bacillati</taxon>
        <taxon>Bacillota</taxon>
        <taxon>Bacilli</taxon>
        <taxon>Bacillales</taxon>
        <taxon>Caryophanaceae</taxon>
        <taxon>Sporosarcina</taxon>
    </lineage>
</organism>
<dbReference type="InterPro" id="IPR013324">
    <property type="entry name" value="RNA_pol_sigma_r3/r4-like"/>
</dbReference>
<keyword evidence="2" id="KW-0805">Transcription regulation</keyword>
<keyword evidence="3" id="KW-0731">Sigma factor</keyword>
<dbReference type="InterPro" id="IPR039425">
    <property type="entry name" value="RNA_pol_sigma-70-like"/>
</dbReference>
<dbReference type="Pfam" id="PF04542">
    <property type="entry name" value="Sigma70_r2"/>
    <property type="match status" value="1"/>
</dbReference>
<reference evidence="7" key="1">
    <citation type="submission" date="2023-03" db="EMBL/GenBank/DDBJ databases">
        <title>MT1 and MT2 Draft Genomes of Novel Species.</title>
        <authorList>
            <person name="Venkateswaran K."/>
        </authorList>
    </citation>
    <scope>NUCLEOTIDE SEQUENCE</scope>
    <source>
        <strain evidence="7">F6_3S_P_2</strain>
    </source>
</reference>
<dbReference type="Gene3D" id="1.10.1740.10">
    <property type="match status" value="1"/>
</dbReference>
<evidence type="ECO:0000313" key="7">
    <source>
        <dbReference type="EMBL" id="MDN4609087.1"/>
    </source>
</evidence>
<dbReference type="NCBIfam" id="TIGR02937">
    <property type="entry name" value="sigma70-ECF"/>
    <property type="match status" value="1"/>
</dbReference>
<comment type="similarity">
    <text evidence="1">Belongs to the sigma-70 factor family. ECF subfamily.</text>
</comment>
<evidence type="ECO:0000256" key="4">
    <source>
        <dbReference type="ARBA" id="ARBA00023163"/>
    </source>
</evidence>
<keyword evidence="4" id="KW-0804">Transcription</keyword>
<evidence type="ECO:0000256" key="1">
    <source>
        <dbReference type="ARBA" id="ARBA00010641"/>
    </source>
</evidence>
<evidence type="ECO:0000313" key="8">
    <source>
        <dbReference type="Proteomes" id="UP001175097"/>
    </source>
</evidence>
<dbReference type="PANTHER" id="PTHR43133:SF60">
    <property type="entry name" value="RNA POLYMERASE SIGMA FACTOR SIGV"/>
    <property type="match status" value="1"/>
</dbReference>
<sequence length="184" mass="21637">MDEADLIVSAQNGDRAAFAQLMDIHYRTVEKFAYQCGVRIDDIPDVTQEVFIKLYRFLPQFNQQRFTTWLYKITLNTARDYYRKEGRETAKEDRLKREGKSTGHQSAEHQVLLFEEDRALHEEILRLDEKYRVPLILFYFQDLSYQQIADVLNLTLATVKTRIFRAKDALKKEMSLNGGVPHGQ</sequence>
<protein>
    <submittedName>
        <fullName evidence="7">Sigma-70 family RNA polymerase sigma factor</fullName>
    </submittedName>
</protein>
<dbReference type="RefSeq" id="WP_301245641.1">
    <property type="nucleotide sequence ID" value="NZ_JAROCC010000019.1"/>
</dbReference>
<dbReference type="InterPro" id="IPR007627">
    <property type="entry name" value="RNA_pol_sigma70_r2"/>
</dbReference>
<keyword evidence="8" id="KW-1185">Reference proteome</keyword>
<evidence type="ECO:0000256" key="3">
    <source>
        <dbReference type="ARBA" id="ARBA00023082"/>
    </source>
</evidence>
<dbReference type="InterPro" id="IPR013249">
    <property type="entry name" value="RNA_pol_sigma70_r4_t2"/>
</dbReference>
<feature type="domain" description="RNA polymerase sigma factor 70 region 4 type 2" evidence="6">
    <location>
        <begin position="118"/>
        <end position="170"/>
    </location>
</feature>
<dbReference type="Pfam" id="PF08281">
    <property type="entry name" value="Sigma70_r4_2"/>
    <property type="match status" value="1"/>
</dbReference>
<dbReference type="InterPro" id="IPR036388">
    <property type="entry name" value="WH-like_DNA-bd_sf"/>
</dbReference>
<accession>A0ABT8JVX7</accession>
<dbReference type="Gene3D" id="1.10.10.10">
    <property type="entry name" value="Winged helix-like DNA-binding domain superfamily/Winged helix DNA-binding domain"/>
    <property type="match status" value="1"/>
</dbReference>
<name>A0ABT8JVX7_9BACL</name>
<dbReference type="InterPro" id="IPR013325">
    <property type="entry name" value="RNA_pol_sigma_r2"/>
</dbReference>
<proteinExistence type="inferred from homology"/>
<dbReference type="PANTHER" id="PTHR43133">
    <property type="entry name" value="RNA POLYMERASE ECF-TYPE SIGMA FACTO"/>
    <property type="match status" value="1"/>
</dbReference>